<dbReference type="OMA" id="IILACHE"/>
<sequence length="493" mass="56093">MVSFSKIMTYGGISFVVGSLLMSIYDQYQDYVEEEGFTQSSLFGSSGGDDSLAPRMKKPKKLSQADDERLVMEFEAYRKIGKEALQEEDLPRALEIFEIMYGIVSKSITLQNVDHGNTLFMVFRLANATQNTKKMVKYAQILIDGNGPNPQGQKLEETLNLYEVILKDLTDDKKYNEAIELAKSIPRKYNLKAEQLSNHYSILANLYNKIDAKSDWLDAVHKSVEYAKKSGNTQFVASCLIDLIEFYVAQKNDEKIDETVEEALAHFPGEQKISFLRVTAPIYFAHGYYEKYIKGQEEIIPLFETKVNNNTENSESERLKLRNYLLNEINRLGCGYLIVGREDEAIEKFNEVKKLLTCLLIAIISSENLIYTIPSVSKYFKTKEAHVEEESEFSIILACHENVTVPENSVVVCEFENPADPDAPTIVEKDANTREIVLEVSDVQGIDVTKAYTAKITLYNKDNREEPLSKHYQILSPQSPIKGTVDQMFQQLL</sequence>
<dbReference type="Proteomes" id="UP000001396">
    <property type="component" value="Unassembled WGS sequence"/>
</dbReference>
<evidence type="ECO:0000313" key="2">
    <source>
        <dbReference type="Proteomes" id="UP000001396"/>
    </source>
</evidence>
<dbReference type="AlphaFoldDB" id="D3BBU6"/>
<dbReference type="EMBL" id="ADBJ01000026">
    <property type="protein sequence ID" value="EFA81129.1"/>
    <property type="molecule type" value="Genomic_DNA"/>
</dbReference>
<dbReference type="InParanoid" id="D3BBU6"/>
<gene>
    <name evidence="1" type="ORF">PPL_05965</name>
</gene>
<dbReference type="STRING" id="670386.D3BBU6"/>
<evidence type="ECO:0000313" key="1">
    <source>
        <dbReference type="EMBL" id="EFA81129.1"/>
    </source>
</evidence>
<keyword evidence="2" id="KW-1185">Reference proteome</keyword>
<name>D3BBU6_HETP5</name>
<dbReference type="SUPFAM" id="SSF48452">
    <property type="entry name" value="TPR-like"/>
    <property type="match status" value="1"/>
</dbReference>
<protein>
    <submittedName>
        <fullName evidence="1">Uncharacterized protein</fullName>
    </submittedName>
</protein>
<dbReference type="Gene3D" id="1.25.40.10">
    <property type="entry name" value="Tetratricopeptide repeat domain"/>
    <property type="match status" value="1"/>
</dbReference>
<dbReference type="InterPro" id="IPR011990">
    <property type="entry name" value="TPR-like_helical_dom_sf"/>
</dbReference>
<accession>D3BBU6</accession>
<dbReference type="GeneID" id="31361449"/>
<organism evidence="1 2">
    <name type="scientific">Heterostelium pallidum (strain ATCC 26659 / Pp 5 / PN500)</name>
    <name type="common">Cellular slime mold</name>
    <name type="synonym">Polysphondylium pallidum</name>
    <dbReference type="NCBI Taxonomy" id="670386"/>
    <lineage>
        <taxon>Eukaryota</taxon>
        <taxon>Amoebozoa</taxon>
        <taxon>Evosea</taxon>
        <taxon>Eumycetozoa</taxon>
        <taxon>Dictyostelia</taxon>
        <taxon>Acytosteliales</taxon>
        <taxon>Acytosteliaceae</taxon>
        <taxon>Heterostelium</taxon>
    </lineage>
</organism>
<dbReference type="RefSeq" id="XP_020433247.1">
    <property type="nucleotide sequence ID" value="XM_020576835.1"/>
</dbReference>
<dbReference type="FunCoup" id="D3BBU6">
    <property type="interactions" value="421"/>
</dbReference>
<reference evidence="1 2" key="1">
    <citation type="journal article" date="2011" name="Genome Res.">
        <title>Phylogeny-wide analysis of social amoeba genomes highlights ancient origins for complex intercellular communication.</title>
        <authorList>
            <person name="Heidel A.J."/>
            <person name="Lawal H.M."/>
            <person name="Felder M."/>
            <person name="Schilde C."/>
            <person name="Helps N.R."/>
            <person name="Tunggal B."/>
            <person name="Rivero F."/>
            <person name="John U."/>
            <person name="Schleicher M."/>
            <person name="Eichinger L."/>
            <person name="Platzer M."/>
            <person name="Noegel A.A."/>
            <person name="Schaap P."/>
            <person name="Gloeckner G."/>
        </authorList>
    </citation>
    <scope>NUCLEOTIDE SEQUENCE [LARGE SCALE GENOMIC DNA]</scope>
    <source>
        <strain evidence="2">ATCC 26659 / Pp 5 / PN500</strain>
    </source>
</reference>
<proteinExistence type="predicted"/>
<comment type="caution">
    <text evidence="1">The sequence shown here is derived from an EMBL/GenBank/DDBJ whole genome shotgun (WGS) entry which is preliminary data.</text>
</comment>